<name>A0A1Z8B8B7_9FLAO</name>
<proteinExistence type="predicted"/>
<sequence length="85" mass="10133">MASLYSFSDNWQLMFLPVFLIVFWLLFVLKNLSSFRKEFQNMDRKERSKELGQLRINDLKKKYVSRSLIGLIVCIIIYIIINLAV</sequence>
<keyword evidence="1" id="KW-0472">Membrane</keyword>
<organism evidence="2 3">
    <name type="scientific">Nonlabens dokdonensis</name>
    <dbReference type="NCBI Taxonomy" id="328515"/>
    <lineage>
        <taxon>Bacteria</taxon>
        <taxon>Pseudomonadati</taxon>
        <taxon>Bacteroidota</taxon>
        <taxon>Flavobacteriia</taxon>
        <taxon>Flavobacteriales</taxon>
        <taxon>Flavobacteriaceae</taxon>
        <taxon>Nonlabens</taxon>
    </lineage>
</organism>
<feature type="transmembrane region" description="Helical" evidence="1">
    <location>
        <begin position="63"/>
        <end position="81"/>
    </location>
</feature>
<dbReference type="Proteomes" id="UP000196102">
    <property type="component" value="Unassembled WGS sequence"/>
</dbReference>
<evidence type="ECO:0000256" key="1">
    <source>
        <dbReference type="SAM" id="Phobius"/>
    </source>
</evidence>
<accession>A0A1Z8B8B7</accession>
<dbReference type="AlphaFoldDB" id="A0A1Z8B8B7"/>
<gene>
    <name evidence="2" type="ORF">A9Q93_03165</name>
</gene>
<feature type="transmembrane region" description="Helical" evidence="1">
    <location>
        <begin position="12"/>
        <end position="29"/>
    </location>
</feature>
<keyword evidence="1" id="KW-1133">Transmembrane helix</keyword>
<protein>
    <recommendedName>
        <fullName evidence="4">DUF3899 domain-containing protein</fullName>
    </recommendedName>
</protein>
<dbReference type="EMBL" id="MAAX01000055">
    <property type="protein sequence ID" value="OUS18790.1"/>
    <property type="molecule type" value="Genomic_DNA"/>
</dbReference>
<evidence type="ECO:0008006" key="4">
    <source>
        <dbReference type="Google" id="ProtNLM"/>
    </source>
</evidence>
<reference evidence="3" key="1">
    <citation type="journal article" date="2017" name="Proc. Natl. Acad. Sci. U.S.A.">
        <title>Simulation of Deepwater Horizon oil plume reveals substrate specialization within a complex community of hydrocarbon-degraders.</title>
        <authorList>
            <person name="Hu P."/>
            <person name="Dubinsky E.A."/>
            <person name="Probst A.J."/>
            <person name="Wang J."/>
            <person name="Sieber C.M.K."/>
            <person name="Tom L.M."/>
            <person name="Gardinali P."/>
            <person name="Banfield J.F."/>
            <person name="Atlas R.M."/>
            <person name="Andersen G.L."/>
        </authorList>
    </citation>
    <scope>NUCLEOTIDE SEQUENCE [LARGE SCALE GENOMIC DNA]</scope>
</reference>
<comment type="caution">
    <text evidence="2">The sequence shown here is derived from an EMBL/GenBank/DDBJ whole genome shotgun (WGS) entry which is preliminary data.</text>
</comment>
<keyword evidence="1" id="KW-0812">Transmembrane</keyword>
<evidence type="ECO:0000313" key="3">
    <source>
        <dbReference type="Proteomes" id="UP000196102"/>
    </source>
</evidence>
<evidence type="ECO:0000313" key="2">
    <source>
        <dbReference type="EMBL" id="OUS18790.1"/>
    </source>
</evidence>